<evidence type="ECO:0000259" key="6">
    <source>
        <dbReference type="PROSITE" id="PS50893"/>
    </source>
</evidence>
<keyword evidence="1" id="KW-0677">Repeat</keyword>
<evidence type="ECO:0000256" key="3">
    <source>
        <dbReference type="ARBA" id="ARBA00022840"/>
    </source>
</evidence>
<sequence length="648" mass="73797">MILLQCNQISKSFGVEPILTNIKLDIQTGERVALVGRNGAGKSTLLKIIAGQLSYDSGQVMMPKGIELGYLAQNTGLESSLSIWEEMLTVFAPLQKMEKQLRNMELQMSDPEFIENNARYEKLLKEYDQLQVTFKDKGGYQYEADIRGVLAGMNFGDFDYDTKISTLSGGQKTRLALAKLLLTKPDLLILDEPTNHLDIATLTWLEQYLVGYQGAILIVSHDRYFLDKIVTVVVEISRTKSTKFTGNYSNYLDEKAKRYELEMKQYEKQQDEVAKLEDFVQRNIARASTTKRAQSRRKQLEKMTLLDRPAGSEKSATFSFTIDRQSGKEVIRASDLHVSYDNQDIFKQLDLAVDREESVALIGPNGAGKSTLLKALMKDVPIQDGIIRFGSNVSIGYYDQEQANLKSNKSVLQELWDEHTLLPEKEIRTVLGNFLFSGDDVSKPVSTLSGGEKARLALAKLMMKKANLLILDEPTNHLDLDAKEILENALIDYPGTLLFVSHDRYFLNRIATRMAELENGQITNYLGDYDYYVEKKNEMEQREFLAQQEKEASNPSSQSASGTGSQADKRSYEQEKEAKKAERQRQRRIEEIETTIESLEKELAQKEEDLCDPAIYSDHEKAQTLQTEIDERKEQMDSLMEEWEELQD</sequence>
<dbReference type="InterPro" id="IPR017871">
    <property type="entry name" value="ABC_transporter-like_CS"/>
</dbReference>
<feature type="region of interest" description="Disordered" evidence="5">
    <location>
        <begin position="544"/>
        <end position="590"/>
    </location>
</feature>
<keyword evidence="4" id="KW-0175">Coiled coil</keyword>
<dbReference type="GO" id="GO:0016887">
    <property type="term" value="F:ATP hydrolysis activity"/>
    <property type="evidence" value="ECO:0007669"/>
    <property type="project" value="InterPro"/>
</dbReference>
<dbReference type="InterPro" id="IPR032781">
    <property type="entry name" value="ABC_tran_Xtn"/>
</dbReference>
<keyword evidence="2" id="KW-0547">Nucleotide-binding</keyword>
<feature type="compositionally biased region" description="Basic and acidic residues" evidence="5">
    <location>
        <begin position="567"/>
        <end position="590"/>
    </location>
</feature>
<dbReference type="PANTHER" id="PTHR42855:SF2">
    <property type="entry name" value="DRUG RESISTANCE ABC TRANSPORTER,ATP-BINDING PROTEIN"/>
    <property type="match status" value="1"/>
</dbReference>
<keyword evidence="8" id="KW-1185">Reference proteome</keyword>
<dbReference type="FunFam" id="3.40.50.300:FF:000011">
    <property type="entry name" value="Putative ABC transporter ATP-binding component"/>
    <property type="match status" value="1"/>
</dbReference>
<evidence type="ECO:0000256" key="4">
    <source>
        <dbReference type="SAM" id="Coils"/>
    </source>
</evidence>
<dbReference type="InterPro" id="IPR032524">
    <property type="entry name" value="ABC_tran_C"/>
</dbReference>
<dbReference type="GO" id="GO:0003677">
    <property type="term" value="F:DNA binding"/>
    <property type="evidence" value="ECO:0007669"/>
    <property type="project" value="InterPro"/>
</dbReference>
<dbReference type="Pfam" id="PF12848">
    <property type="entry name" value="ABC_tran_Xtn"/>
    <property type="match status" value="1"/>
</dbReference>
<dbReference type="InterPro" id="IPR051309">
    <property type="entry name" value="ABCF_ATPase"/>
</dbReference>
<organism evidence="7 8">
    <name type="scientific">Halalkalibacter wakoensis JCM 9140</name>
    <dbReference type="NCBI Taxonomy" id="1236970"/>
    <lineage>
        <taxon>Bacteria</taxon>
        <taxon>Bacillati</taxon>
        <taxon>Bacillota</taxon>
        <taxon>Bacilli</taxon>
        <taxon>Bacillales</taxon>
        <taxon>Bacillaceae</taxon>
        <taxon>Halalkalibacter</taxon>
    </lineage>
</organism>
<evidence type="ECO:0000256" key="5">
    <source>
        <dbReference type="SAM" id="MobiDB-lite"/>
    </source>
</evidence>
<dbReference type="Gene3D" id="1.10.287.380">
    <property type="entry name" value="Valyl-tRNA synthetase, C-terminal domain"/>
    <property type="match status" value="1"/>
</dbReference>
<dbReference type="InterPro" id="IPR037118">
    <property type="entry name" value="Val-tRNA_synth_C_sf"/>
</dbReference>
<dbReference type="PROSITE" id="PS50893">
    <property type="entry name" value="ABC_TRANSPORTER_2"/>
    <property type="match status" value="2"/>
</dbReference>
<dbReference type="Pfam" id="PF16326">
    <property type="entry name" value="ABC_tran_CTD"/>
    <property type="match status" value="1"/>
</dbReference>
<dbReference type="Gene3D" id="3.40.50.300">
    <property type="entry name" value="P-loop containing nucleotide triphosphate hydrolases"/>
    <property type="match status" value="2"/>
</dbReference>
<reference evidence="7" key="1">
    <citation type="journal article" date="2014" name="Genome Announc.">
        <title>Draft Genome Sequences of Three Alkaliphilic Bacillus Strains, Bacillus wakoensis JCM 9140T, Bacillus akibai JCM 9157T, and Bacillus hemicellulosilyticus JCM 9152T.</title>
        <authorList>
            <person name="Yuki M."/>
            <person name="Oshima K."/>
            <person name="Suda W."/>
            <person name="Oshida Y."/>
            <person name="Kitamura K."/>
            <person name="Iida T."/>
            <person name="Hattori M."/>
            <person name="Ohkuma M."/>
        </authorList>
    </citation>
    <scope>NUCLEOTIDE SEQUENCE [LARGE SCALE GENOMIC DNA]</scope>
    <source>
        <strain evidence="7">JCM 9140</strain>
    </source>
</reference>
<feature type="domain" description="ABC transporter" evidence="6">
    <location>
        <begin position="4"/>
        <end position="263"/>
    </location>
</feature>
<evidence type="ECO:0000313" key="8">
    <source>
        <dbReference type="Proteomes" id="UP000018890"/>
    </source>
</evidence>
<dbReference type="EMBL" id="BAUT01000044">
    <property type="protein sequence ID" value="GAE27268.1"/>
    <property type="molecule type" value="Genomic_DNA"/>
</dbReference>
<dbReference type="OrthoDB" id="9760950at2"/>
<dbReference type="SUPFAM" id="SSF52540">
    <property type="entry name" value="P-loop containing nucleoside triphosphate hydrolases"/>
    <property type="match status" value="2"/>
</dbReference>
<dbReference type="GO" id="GO:0005524">
    <property type="term" value="F:ATP binding"/>
    <property type="evidence" value="ECO:0007669"/>
    <property type="project" value="UniProtKB-KW"/>
</dbReference>
<dbReference type="Proteomes" id="UP000018890">
    <property type="component" value="Unassembled WGS sequence"/>
</dbReference>
<dbReference type="RefSeq" id="WP_034748250.1">
    <property type="nucleotide sequence ID" value="NZ_BAUT01000044.1"/>
</dbReference>
<dbReference type="SMART" id="SM00382">
    <property type="entry name" value="AAA"/>
    <property type="match status" value="2"/>
</dbReference>
<dbReference type="CDD" id="cd03221">
    <property type="entry name" value="ABCF_EF-3"/>
    <property type="match status" value="2"/>
</dbReference>
<protein>
    <submittedName>
        <fullName evidence="7">ABC transporter ATP-binding protein uup</fullName>
    </submittedName>
</protein>
<feature type="compositionally biased region" description="Low complexity" evidence="5">
    <location>
        <begin position="556"/>
        <end position="566"/>
    </location>
</feature>
<dbReference type="InterPro" id="IPR027417">
    <property type="entry name" value="P-loop_NTPase"/>
</dbReference>
<dbReference type="InterPro" id="IPR003593">
    <property type="entry name" value="AAA+_ATPase"/>
</dbReference>
<dbReference type="PROSITE" id="PS00211">
    <property type="entry name" value="ABC_TRANSPORTER_1"/>
    <property type="match status" value="2"/>
</dbReference>
<evidence type="ECO:0000256" key="1">
    <source>
        <dbReference type="ARBA" id="ARBA00022737"/>
    </source>
</evidence>
<proteinExistence type="predicted"/>
<dbReference type="FunFam" id="3.40.50.300:FF:000309">
    <property type="entry name" value="ABC transporter ATP-binding protein"/>
    <property type="match status" value="1"/>
</dbReference>
<feature type="domain" description="ABC transporter" evidence="6">
    <location>
        <begin position="331"/>
        <end position="544"/>
    </location>
</feature>
<keyword evidence="3 7" id="KW-0067">ATP-binding</keyword>
<dbReference type="Pfam" id="PF00005">
    <property type="entry name" value="ABC_tran"/>
    <property type="match status" value="2"/>
</dbReference>
<evidence type="ECO:0000256" key="2">
    <source>
        <dbReference type="ARBA" id="ARBA00022741"/>
    </source>
</evidence>
<accession>W4Q6D3</accession>
<comment type="caution">
    <text evidence="7">The sequence shown here is derived from an EMBL/GenBank/DDBJ whole genome shotgun (WGS) entry which is preliminary data.</text>
</comment>
<dbReference type="InterPro" id="IPR003439">
    <property type="entry name" value="ABC_transporter-like_ATP-bd"/>
</dbReference>
<dbReference type="PANTHER" id="PTHR42855">
    <property type="entry name" value="ABC TRANSPORTER ATP-BINDING SUBUNIT"/>
    <property type="match status" value="1"/>
</dbReference>
<feature type="coiled-coil region" evidence="4">
    <location>
        <begin position="249"/>
        <end position="276"/>
    </location>
</feature>
<dbReference type="AlphaFoldDB" id="W4Q6D3"/>
<evidence type="ECO:0000313" key="7">
    <source>
        <dbReference type="EMBL" id="GAE27268.1"/>
    </source>
</evidence>
<dbReference type="STRING" id="1236970.JCM9140_3396"/>
<gene>
    <name evidence="7" type="ORF">JCM9140_3396</name>
</gene>
<name>W4Q6D3_9BACI</name>